<keyword evidence="2" id="KW-1185">Reference proteome</keyword>
<protein>
    <recommendedName>
        <fullName evidence="3">PIN domain-containing protein</fullName>
    </recommendedName>
</protein>
<evidence type="ECO:0000313" key="1">
    <source>
        <dbReference type="EMBL" id="NJP95442.1"/>
    </source>
</evidence>
<gene>
    <name evidence="1" type="ORF">HCN51_39420</name>
</gene>
<organism evidence="1 2">
    <name type="scientific">Nonomuraea composti</name>
    <dbReference type="NCBI Taxonomy" id="2720023"/>
    <lineage>
        <taxon>Bacteria</taxon>
        <taxon>Bacillati</taxon>
        <taxon>Actinomycetota</taxon>
        <taxon>Actinomycetes</taxon>
        <taxon>Streptosporangiales</taxon>
        <taxon>Streptosporangiaceae</taxon>
        <taxon>Nonomuraea</taxon>
    </lineage>
</organism>
<name>A0ABX1BGH4_9ACTN</name>
<comment type="caution">
    <text evidence="1">The sequence shown here is derived from an EMBL/GenBank/DDBJ whole genome shotgun (WGS) entry which is preliminary data.</text>
</comment>
<reference evidence="1 2" key="1">
    <citation type="submission" date="2020-03" db="EMBL/GenBank/DDBJ databases">
        <title>WGS of actinomycetes isolated from Thailand.</title>
        <authorList>
            <person name="Thawai C."/>
        </authorList>
    </citation>
    <scope>NUCLEOTIDE SEQUENCE [LARGE SCALE GENOMIC DNA]</scope>
    <source>
        <strain evidence="1 2">FMUSA5-5</strain>
    </source>
</reference>
<dbReference type="Proteomes" id="UP000696294">
    <property type="component" value="Unassembled WGS sequence"/>
</dbReference>
<evidence type="ECO:0008006" key="3">
    <source>
        <dbReference type="Google" id="ProtNLM"/>
    </source>
</evidence>
<proteinExistence type="predicted"/>
<dbReference type="RefSeq" id="WP_168017178.1">
    <property type="nucleotide sequence ID" value="NZ_JAATEP010000038.1"/>
</dbReference>
<accession>A0ABX1BGH4</accession>
<dbReference type="EMBL" id="JAATEP010000038">
    <property type="protein sequence ID" value="NJP95442.1"/>
    <property type="molecule type" value="Genomic_DNA"/>
</dbReference>
<sequence>MTARLLLDACVAINLIATQKFDEIAAANDLVFVMVDEAAQEVSSLRDYVDGERVIVPINVAERLRSGALEFTALAEDEFPLYVQYAAKVGDGEAATIAAAVARSLPLATDDRAARRLCGEIGVSRLISTSLLLRKYAESDELTPKEISRLLQRIEKNASFVLGRTDSDYSWWIEHLRLEE</sequence>
<evidence type="ECO:0000313" key="2">
    <source>
        <dbReference type="Proteomes" id="UP000696294"/>
    </source>
</evidence>